<name>A0A4Y9ZC40_9AGAM</name>
<dbReference type="GO" id="GO:0042276">
    <property type="term" value="P:error-prone translesion synthesis"/>
    <property type="evidence" value="ECO:0007669"/>
    <property type="project" value="TreeGrafter"/>
</dbReference>
<keyword evidence="9" id="KW-1185">Reference proteome</keyword>
<dbReference type="Pfam" id="PF04042">
    <property type="entry name" value="DNA_pol_E_B"/>
    <property type="match status" value="1"/>
</dbReference>
<evidence type="ECO:0000313" key="8">
    <source>
        <dbReference type="EMBL" id="TFY72396.1"/>
    </source>
</evidence>
<comment type="caution">
    <text evidence="8">The sequence shown here is derived from an EMBL/GenBank/DDBJ whole genome shotgun (WGS) entry which is preliminary data.</text>
</comment>
<evidence type="ECO:0000313" key="9">
    <source>
        <dbReference type="Proteomes" id="UP000298327"/>
    </source>
</evidence>
<evidence type="ECO:0000256" key="3">
    <source>
        <dbReference type="ARBA" id="ARBA00022705"/>
    </source>
</evidence>
<dbReference type="GO" id="GO:0008622">
    <property type="term" value="C:epsilon DNA polymerase complex"/>
    <property type="evidence" value="ECO:0007669"/>
    <property type="project" value="UniProtKB-UniRule"/>
</dbReference>
<gene>
    <name evidence="8" type="ORF">EVG20_g631</name>
</gene>
<dbReference type="OrthoDB" id="10254730at2759"/>
<proteinExistence type="inferred from homology"/>
<protein>
    <recommendedName>
        <fullName evidence="6">DNA polymerase epsilon subunit</fullName>
    </recommendedName>
    <alternativeName>
        <fullName evidence="6">DNA polymerase II subunit 2</fullName>
    </alternativeName>
</protein>
<dbReference type="Proteomes" id="UP000298327">
    <property type="component" value="Unassembled WGS sequence"/>
</dbReference>
<dbReference type="PANTHER" id="PTHR12708:SF0">
    <property type="entry name" value="DNA POLYMERASE EPSILON SUBUNIT 2"/>
    <property type="match status" value="1"/>
</dbReference>
<organism evidence="8 9">
    <name type="scientific">Dentipellis fragilis</name>
    <dbReference type="NCBI Taxonomy" id="205917"/>
    <lineage>
        <taxon>Eukaryota</taxon>
        <taxon>Fungi</taxon>
        <taxon>Dikarya</taxon>
        <taxon>Basidiomycota</taxon>
        <taxon>Agaricomycotina</taxon>
        <taxon>Agaricomycetes</taxon>
        <taxon>Russulales</taxon>
        <taxon>Hericiaceae</taxon>
        <taxon>Dentipellis</taxon>
    </lineage>
</organism>
<comment type="function">
    <text evidence="6">Participates in DNA repair and in chromosomal DNA replication.</text>
</comment>
<evidence type="ECO:0000256" key="1">
    <source>
        <dbReference type="ARBA" id="ARBA00004123"/>
    </source>
</evidence>
<evidence type="ECO:0000256" key="6">
    <source>
        <dbReference type="PIRNR" id="PIRNR000799"/>
    </source>
</evidence>
<dbReference type="InterPro" id="IPR007185">
    <property type="entry name" value="DNA_pol_a/d/e_bsu"/>
</dbReference>
<dbReference type="GO" id="GO:0006261">
    <property type="term" value="P:DNA-templated DNA replication"/>
    <property type="evidence" value="ECO:0007669"/>
    <property type="project" value="InterPro"/>
</dbReference>
<dbReference type="PANTHER" id="PTHR12708">
    <property type="entry name" value="DNA POLYMERASE EPSILON SUBUNIT B"/>
    <property type="match status" value="1"/>
</dbReference>
<dbReference type="GO" id="GO:0003677">
    <property type="term" value="F:DNA binding"/>
    <property type="evidence" value="ECO:0007669"/>
    <property type="project" value="UniProtKB-UniRule"/>
</dbReference>
<sequence length="542" mass="61407">MSEARKRTIIQIFRKYSHSLGPEELAFLEAVLDQHDIADEDVELSIELLAKEYNKQDDALMKVSLPVLRRVYEALQDAGEQGGQQYADVALDPEKHLFFVDAFEMPLWNWSMERGAFEKASHALSALGTAESRVWAVRNRLNIIRQTILRNEHFTPSTLPTRDRERLLTIKSTKQLLGRAGQRFLLFGMLSHTKEGKLCLEDQDGVVELDFALLDQPSEGLFTEGSFVLVEGDYTEDATFIVIAIGHPPCESRETARSIYGHVDFLGKGPTTPAEDTQYAIRIQEDFSHMNFFFLSDVWLDHPDTLKGLGKIFDNCMDNNFIPKVIVLCGNFTSRGIAQGNSRDIQQYHEGFDALADLIASYPVITQGTHFVLVPGPLDLAVNAILPRRPLLSSFTARLKTKVPRIHFASNPCRIKFFGQEIVIFREDMMARMLRNLVGVKPAVRNEELKRYLVQSVLDQSHLTPLTNNVQPVLSEYDHALRLYPLPTAVVLADKYESYRMTYEGCHVFNPGSFVGRSFEFSSYKPATRESEACVVDMDSED</sequence>
<accession>A0A4Y9ZC40</accession>
<dbReference type="InterPro" id="IPR016266">
    <property type="entry name" value="POLE2"/>
</dbReference>
<evidence type="ECO:0000256" key="4">
    <source>
        <dbReference type="ARBA" id="ARBA00023125"/>
    </source>
</evidence>
<evidence type="ECO:0000259" key="7">
    <source>
        <dbReference type="Pfam" id="PF04042"/>
    </source>
</evidence>
<dbReference type="Gene3D" id="3.60.21.60">
    <property type="match status" value="1"/>
</dbReference>
<dbReference type="STRING" id="205917.A0A4Y9ZC40"/>
<comment type="similarity">
    <text evidence="2 6">Belongs to the DNA polymerase epsilon subunit B family.</text>
</comment>
<keyword evidence="4 6" id="KW-0238">DNA-binding</keyword>
<dbReference type="AlphaFoldDB" id="A0A4Y9ZC40"/>
<dbReference type="PIRSF" id="PIRSF000799">
    <property type="entry name" value="DNA_pol_eps_2"/>
    <property type="match status" value="1"/>
</dbReference>
<reference evidence="8 9" key="1">
    <citation type="submission" date="2019-02" db="EMBL/GenBank/DDBJ databases">
        <title>Genome sequencing of the rare red list fungi Dentipellis fragilis.</title>
        <authorList>
            <person name="Buettner E."/>
            <person name="Kellner H."/>
        </authorList>
    </citation>
    <scope>NUCLEOTIDE SEQUENCE [LARGE SCALE GENOMIC DNA]</scope>
    <source>
        <strain evidence="8 9">DSM 105465</strain>
    </source>
</reference>
<keyword evidence="3 6" id="KW-0235">DNA replication</keyword>
<evidence type="ECO:0000256" key="5">
    <source>
        <dbReference type="ARBA" id="ARBA00023242"/>
    </source>
</evidence>
<feature type="domain" description="DNA polymerase alpha/delta/epsilon subunit B" evidence="7">
    <location>
        <begin position="292"/>
        <end position="499"/>
    </location>
</feature>
<dbReference type="EMBL" id="SEOQ01000016">
    <property type="protein sequence ID" value="TFY72396.1"/>
    <property type="molecule type" value="Genomic_DNA"/>
</dbReference>
<keyword evidence="5 6" id="KW-0539">Nucleus</keyword>
<evidence type="ECO:0000256" key="2">
    <source>
        <dbReference type="ARBA" id="ARBA00009560"/>
    </source>
</evidence>
<comment type="subcellular location">
    <subcellularLocation>
        <location evidence="1 6">Nucleus</location>
    </subcellularLocation>
</comment>